<dbReference type="InterPro" id="IPR001684">
    <property type="entry name" value="Ribosomal_bL27"/>
</dbReference>
<dbReference type="PANTHER" id="PTHR15893:SF0">
    <property type="entry name" value="LARGE RIBOSOMAL SUBUNIT PROTEIN BL27M"/>
    <property type="match status" value="1"/>
</dbReference>
<evidence type="ECO:0000313" key="7">
    <source>
        <dbReference type="EMBL" id="PIQ70000.1"/>
    </source>
</evidence>
<name>A0A2H0KFG7_9BACT</name>
<organism evidence="7 8">
    <name type="scientific">Candidatus Shapirobacteria bacterium CG11_big_fil_rev_8_21_14_0_20_40_12</name>
    <dbReference type="NCBI Taxonomy" id="1974889"/>
    <lineage>
        <taxon>Bacteria</taxon>
        <taxon>Candidatus Shapironibacteriota</taxon>
    </lineage>
</organism>
<dbReference type="EMBL" id="PCVI01000047">
    <property type="protein sequence ID" value="PIQ70000.1"/>
    <property type="molecule type" value="Genomic_DNA"/>
</dbReference>
<dbReference type="Proteomes" id="UP000231371">
    <property type="component" value="Unassembled WGS sequence"/>
</dbReference>
<dbReference type="PRINTS" id="PR00063">
    <property type="entry name" value="RIBOSOMALL27"/>
</dbReference>
<dbReference type="GO" id="GO:0003735">
    <property type="term" value="F:structural constituent of ribosome"/>
    <property type="evidence" value="ECO:0007669"/>
    <property type="project" value="InterPro"/>
</dbReference>
<protein>
    <recommendedName>
        <fullName evidence="4">Large ribosomal subunit protein bL27</fullName>
    </recommendedName>
    <alternativeName>
        <fullName evidence="5">50S ribosomal protein L27</fullName>
    </alternativeName>
</protein>
<evidence type="ECO:0000256" key="4">
    <source>
        <dbReference type="ARBA" id="ARBA00035175"/>
    </source>
</evidence>
<evidence type="ECO:0000256" key="6">
    <source>
        <dbReference type="SAM" id="MobiDB-lite"/>
    </source>
</evidence>
<accession>A0A2H0KFG7</accession>
<dbReference type="GO" id="GO:0005840">
    <property type="term" value="C:ribosome"/>
    <property type="evidence" value="ECO:0007669"/>
    <property type="project" value="UniProtKB-KW"/>
</dbReference>
<dbReference type="Gene3D" id="2.40.50.100">
    <property type="match status" value="1"/>
</dbReference>
<keyword evidence="2 7" id="KW-0689">Ribosomal protein</keyword>
<evidence type="ECO:0000256" key="2">
    <source>
        <dbReference type="ARBA" id="ARBA00022980"/>
    </source>
</evidence>
<evidence type="ECO:0000313" key="8">
    <source>
        <dbReference type="Proteomes" id="UP000231371"/>
    </source>
</evidence>
<evidence type="ECO:0000256" key="1">
    <source>
        <dbReference type="ARBA" id="ARBA00010797"/>
    </source>
</evidence>
<proteinExistence type="inferred from homology"/>
<comment type="caution">
    <text evidence="7">The sequence shown here is derived from an EMBL/GenBank/DDBJ whole genome shotgun (WGS) entry which is preliminary data.</text>
</comment>
<dbReference type="AlphaFoldDB" id="A0A2H0KFG7"/>
<feature type="region of interest" description="Disordered" evidence="6">
    <location>
        <begin position="1"/>
        <end position="22"/>
    </location>
</feature>
<comment type="similarity">
    <text evidence="1">Belongs to the bacterial ribosomal protein bL27 family.</text>
</comment>
<dbReference type="SUPFAM" id="SSF110324">
    <property type="entry name" value="Ribosomal L27 protein-like"/>
    <property type="match status" value="1"/>
</dbReference>
<reference evidence="7 8" key="1">
    <citation type="submission" date="2017-09" db="EMBL/GenBank/DDBJ databases">
        <title>Depth-based differentiation of microbial function through sediment-hosted aquifers and enrichment of novel symbionts in the deep terrestrial subsurface.</title>
        <authorList>
            <person name="Probst A.J."/>
            <person name="Ladd B."/>
            <person name="Jarett J.K."/>
            <person name="Geller-Mcgrath D.E."/>
            <person name="Sieber C.M."/>
            <person name="Emerson J.B."/>
            <person name="Anantharaman K."/>
            <person name="Thomas B.C."/>
            <person name="Malmstrom R."/>
            <person name="Stieglmeier M."/>
            <person name="Klingl A."/>
            <person name="Woyke T."/>
            <person name="Ryan C.M."/>
            <person name="Banfield J.F."/>
        </authorList>
    </citation>
    <scope>NUCLEOTIDE SEQUENCE [LARGE SCALE GENOMIC DNA]</scope>
    <source>
        <strain evidence="7">CG11_big_fil_rev_8_21_14_0_20_40_12</strain>
    </source>
</reference>
<keyword evidence="3" id="KW-0687">Ribonucleoprotein</keyword>
<dbReference type="PANTHER" id="PTHR15893">
    <property type="entry name" value="RIBOSOMAL PROTEIN L27"/>
    <property type="match status" value="1"/>
</dbReference>
<evidence type="ECO:0000256" key="5">
    <source>
        <dbReference type="ARBA" id="ARBA00035477"/>
    </source>
</evidence>
<dbReference type="Pfam" id="PF01016">
    <property type="entry name" value="Ribosomal_L27"/>
    <property type="match status" value="1"/>
</dbReference>
<gene>
    <name evidence="7" type="ORF">COV89_02825</name>
</gene>
<sequence length="82" mass="8955">MSTKKAAGGRANQGTPRKGRRLGVKLFGGQEVKTSQIIIRQAGSIFHSGKGVKKGRDFTLFAARDGKVSFRILNQKRIVEVI</sequence>
<dbReference type="GO" id="GO:0006412">
    <property type="term" value="P:translation"/>
    <property type="evidence" value="ECO:0007669"/>
    <property type="project" value="InterPro"/>
</dbReference>
<dbReference type="GO" id="GO:1990904">
    <property type="term" value="C:ribonucleoprotein complex"/>
    <property type="evidence" value="ECO:0007669"/>
    <property type="project" value="UniProtKB-KW"/>
</dbReference>
<evidence type="ECO:0000256" key="3">
    <source>
        <dbReference type="ARBA" id="ARBA00023274"/>
    </source>
</evidence>